<evidence type="ECO:0000256" key="1">
    <source>
        <dbReference type="ARBA" id="ARBA00004141"/>
    </source>
</evidence>
<feature type="transmembrane region" description="Helical" evidence="6">
    <location>
        <begin position="361"/>
        <end position="383"/>
    </location>
</feature>
<dbReference type="GO" id="GO:0016874">
    <property type="term" value="F:ligase activity"/>
    <property type="evidence" value="ECO:0007669"/>
    <property type="project" value="UniProtKB-KW"/>
</dbReference>
<organism evidence="8 9">
    <name type="scientific">Candidatus Polarisedimenticola svalbardensis</name>
    <dbReference type="NCBI Taxonomy" id="2886004"/>
    <lineage>
        <taxon>Bacteria</taxon>
        <taxon>Pseudomonadati</taxon>
        <taxon>Acidobacteriota</taxon>
        <taxon>Candidatus Polarisedimenticolia</taxon>
        <taxon>Candidatus Polarisedimenticolales</taxon>
        <taxon>Candidatus Polarisedimenticolaceae</taxon>
        <taxon>Candidatus Polarisedimenticola</taxon>
    </lineage>
</organism>
<feature type="transmembrane region" description="Helical" evidence="6">
    <location>
        <begin position="149"/>
        <end position="164"/>
    </location>
</feature>
<evidence type="ECO:0000313" key="9">
    <source>
        <dbReference type="Proteomes" id="UP000648239"/>
    </source>
</evidence>
<dbReference type="EMBL" id="JACXWD010000045">
    <property type="protein sequence ID" value="MBD3868845.1"/>
    <property type="molecule type" value="Genomic_DNA"/>
</dbReference>
<evidence type="ECO:0000259" key="7">
    <source>
        <dbReference type="Pfam" id="PF04932"/>
    </source>
</evidence>
<feature type="transmembrane region" description="Helical" evidence="6">
    <location>
        <begin position="214"/>
        <end position="231"/>
    </location>
</feature>
<protein>
    <submittedName>
        <fullName evidence="8">O-antigen ligase family protein</fullName>
    </submittedName>
</protein>
<feature type="transmembrane region" description="Helical" evidence="6">
    <location>
        <begin position="30"/>
        <end position="47"/>
    </location>
</feature>
<dbReference type="PANTHER" id="PTHR37422:SF13">
    <property type="entry name" value="LIPOPOLYSACCHARIDE BIOSYNTHESIS PROTEIN PA4999-RELATED"/>
    <property type="match status" value="1"/>
</dbReference>
<dbReference type="GO" id="GO:0016020">
    <property type="term" value="C:membrane"/>
    <property type="evidence" value="ECO:0007669"/>
    <property type="project" value="UniProtKB-SubCell"/>
</dbReference>
<feature type="transmembrane region" description="Helical" evidence="6">
    <location>
        <begin position="306"/>
        <end position="330"/>
    </location>
</feature>
<reference evidence="8 9" key="1">
    <citation type="submission" date="2020-08" db="EMBL/GenBank/DDBJ databases">
        <title>Acidobacteriota in marine sediments use diverse sulfur dissimilation pathways.</title>
        <authorList>
            <person name="Wasmund K."/>
        </authorList>
    </citation>
    <scope>NUCLEOTIDE SEQUENCE [LARGE SCALE GENOMIC DNA]</scope>
    <source>
        <strain evidence="8">MAG AM4</strain>
    </source>
</reference>
<keyword evidence="3 6" id="KW-1133">Transmembrane helix</keyword>
<dbReference type="Pfam" id="PF04932">
    <property type="entry name" value="Wzy_C"/>
    <property type="match status" value="1"/>
</dbReference>
<comment type="subcellular location">
    <subcellularLocation>
        <location evidence="1">Membrane</location>
        <topology evidence="1">Multi-pass membrane protein</topology>
    </subcellularLocation>
</comment>
<dbReference type="InterPro" id="IPR007016">
    <property type="entry name" value="O-antigen_ligase-rel_domated"/>
</dbReference>
<sequence length="433" mass="47991">MMVYTLVFILCVEYIGLASRIPILKAVKFSLLASLVIFIILGARHQFKGLLRYHQGKLLLAFIGLTALSIAHGLIQSYAFETFTIQVGYFILFANVFWAVTKWSQVRTMATAMILFHAYLVLMNFGKFFAGIRAGRFEAGYFMGDGNDFGWSLVTFLPFLLIAYRKSSNILVRGVLLGSACLMVYGILGTGSRGATLGLAAQVLYLVLNSNKKAIALVVTTVGLMGVLVFLPDSYKDRMGTIKDYKEDSSAQGRMRAWKAATMMALDEPLGVGAGCFNSAFGRSYRDQVVQEEQWGSRRWISAHSIYFLTLGEYGFPGLLLLLALLYMTYRRNQVYIHEGKNDVEGIRGPPMFLMALNTSLIGYAACGVFLGGINYPHLFLLLGLTTRCYALIDDENESSASTAPKSRDVRRKPISPGPRGLHRSPGRRKTEA</sequence>
<feature type="domain" description="O-antigen ligase-related" evidence="7">
    <location>
        <begin position="180"/>
        <end position="323"/>
    </location>
</feature>
<evidence type="ECO:0000256" key="3">
    <source>
        <dbReference type="ARBA" id="ARBA00022989"/>
    </source>
</evidence>
<accession>A0A8J6Y0K9</accession>
<feature type="transmembrane region" description="Helical" evidence="6">
    <location>
        <begin position="112"/>
        <end position="129"/>
    </location>
</feature>
<dbReference type="AlphaFoldDB" id="A0A8J6Y0K9"/>
<gene>
    <name evidence="8" type="ORF">IFK94_12025</name>
</gene>
<keyword evidence="8" id="KW-0436">Ligase</keyword>
<dbReference type="InterPro" id="IPR051533">
    <property type="entry name" value="WaaL-like"/>
</dbReference>
<evidence type="ECO:0000256" key="5">
    <source>
        <dbReference type="SAM" id="MobiDB-lite"/>
    </source>
</evidence>
<evidence type="ECO:0000313" key="8">
    <source>
        <dbReference type="EMBL" id="MBD3868845.1"/>
    </source>
</evidence>
<keyword evidence="2 6" id="KW-0812">Transmembrane</keyword>
<dbReference type="Proteomes" id="UP000648239">
    <property type="component" value="Unassembled WGS sequence"/>
</dbReference>
<comment type="caution">
    <text evidence="8">The sequence shown here is derived from an EMBL/GenBank/DDBJ whole genome shotgun (WGS) entry which is preliminary data.</text>
</comment>
<evidence type="ECO:0000256" key="4">
    <source>
        <dbReference type="ARBA" id="ARBA00023136"/>
    </source>
</evidence>
<name>A0A8J6Y0K9_9BACT</name>
<feature type="region of interest" description="Disordered" evidence="5">
    <location>
        <begin position="397"/>
        <end position="433"/>
    </location>
</feature>
<feature type="transmembrane region" description="Helical" evidence="6">
    <location>
        <begin position="59"/>
        <end position="77"/>
    </location>
</feature>
<dbReference type="PANTHER" id="PTHR37422">
    <property type="entry name" value="TEICHURONIC ACID BIOSYNTHESIS PROTEIN TUAE"/>
    <property type="match status" value="1"/>
</dbReference>
<evidence type="ECO:0000256" key="6">
    <source>
        <dbReference type="SAM" id="Phobius"/>
    </source>
</evidence>
<evidence type="ECO:0000256" key="2">
    <source>
        <dbReference type="ARBA" id="ARBA00022692"/>
    </source>
</evidence>
<feature type="transmembrane region" description="Helical" evidence="6">
    <location>
        <begin position="83"/>
        <end position="100"/>
    </location>
</feature>
<feature type="transmembrane region" description="Helical" evidence="6">
    <location>
        <begin position="171"/>
        <end position="188"/>
    </location>
</feature>
<keyword evidence="4 6" id="KW-0472">Membrane</keyword>
<feature type="compositionally biased region" description="Basic residues" evidence="5">
    <location>
        <begin position="421"/>
        <end position="433"/>
    </location>
</feature>
<proteinExistence type="predicted"/>